<dbReference type="RefSeq" id="WP_139207420.1">
    <property type="nucleotide sequence ID" value="NZ_FNDG01000004.1"/>
</dbReference>
<accession>A0A1G8BDW5</accession>
<dbReference type="AlphaFoldDB" id="A0A1G8BDW5"/>
<evidence type="ECO:0000313" key="1">
    <source>
        <dbReference type="EMBL" id="SDH31213.1"/>
    </source>
</evidence>
<organism evidence="1 2">
    <name type="scientific">Phytopseudomonas flavescens</name>
    <dbReference type="NCBI Taxonomy" id="29435"/>
    <lineage>
        <taxon>Bacteria</taxon>
        <taxon>Pseudomonadati</taxon>
        <taxon>Pseudomonadota</taxon>
        <taxon>Gammaproteobacteria</taxon>
        <taxon>Pseudomonadales</taxon>
        <taxon>Pseudomonadaceae</taxon>
        <taxon>Phytopseudomonas</taxon>
    </lineage>
</organism>
<evidence type="ECO:0000313" key="2">
    <source>
        <dbReference type="Proteomes" id="UP000198606"/>
    </source>
</evidence>
<reference evidence="1 2" key="1">
    <citation type="submission" date="2016-10" db="EMBL/GenBank/DDBJ databases">
        <authorList>
            <person name="de Groot N.N."/>
        </authorList>
    </citation>
    <scope>NUCLEOTIDE SEQUENCE [LARGE SCALE GENOMIC DNA]</scope>
    <source>
        <strain evidence="1 2">LMG 18387</strain>
    </source>
</reference>
<dbReference type="PROSITE" id="PS51257">
    <property type="entry name" value="PROKAR_LIPOPROTEIN"/>
    <property type="match status" value="1"/>
</dbReference>
<protein>
    <submittedName>
        <fullName evidence="1">Uncharacterized protein</fullName>
    </submittedName>
</protein>
<sequence length="115" mass="12587">MKKLIAGMIAASVAGCAWYYQPAQPARVMWEPTRQAKADVDTALEQCDFIDQMSAGVQKIQEQAKCMRDMGFEPDLSSYSPHNCYGNAPAGCIVYWPQGMAQPQPVKTKTVPAGD</sequence>
<dbReference type="Proteomes" id="UP000198606">
    <property type="component" value="Unassembled WGS sequence"/>
</dbReference>
<gene>
    <name evidence="1" type="ORF">SAMN05216588_1049</name>
</gene>
<name>A0A1G8BDW5_9GAMM</name>
<dbReference type="EMBL" id="FNDG01000004">
    <property type="protein sequence ID" value="SDH31213.1"/>
    <property type="molecule type" value="Genomic_DNA"/>
</dbReference>
<proteinExistence type="predicted"/>
<dbReference type="STRING" id="29435.SAMN05216588_1049"/>